<organism evidence="1 2">
    <name type="scientific">Xylaria curta</name>
    <dbReference type="NCBI Taxonomy" id="42375"/>
    <lineage>
        <taxon>Eukaryota</taxon>
        <taxon>Fungi</taxon>
        <taxon>Dikarya</taxon>
        <taxon>Ascomycota</taxon>
        <taxon>Pezizomycotina</taxon>
        <taxon>Sordariomycetes</taxon>
        <taxon>Xylariomycetidae</taxon>
        <taxon>Xylariales</taxon>
        <taxon>Xylariaceae</taxon>
        <taxon>Xylaria</taxon>
    </lineage>
</organism>
<sequence length="418" mass="44884">MAGKNLLLSFALLGLSAAQRPVGEPDNHPKITTYRCTKADGCKEATNYLVLDSSSHGVHQANSSAGCGNWGSGPDPTACPTEEACARNCVMERIQDYSTVGVKTNGDELLMEQIINGNVVSPRIYLLNEAKDKYEMLKLTGQEISFDIDATRLPCGMNSALYLGEMSEDGSKSELNTGGATWGTGYCDAQCYVTPFINGVGNVGKKGACCNEMDIWEANARATAIAPHPCNQTGPYLCAGDECAAQGVCDKNGCGWNTYRLNQPKYYGEGPDFDVDTTKPFTVVTQFPTDAEGTLIGIRRLYVQDGKVVKAKVVEKEGVPAVDLETDEFCKATGATHFTRLGGLAGFGEPLSRGMVLTFSLWWDEGSFMQWLDGQAQGAGPCNATEGDPKNIRAIEPAPQVTFSNMKWGEIGSTYSEA</sequence>
<accession>A0ACC1PSZ8</accession>
<evidence type="ECO:0000313" key="2">
    <source>
        <dbReference type="Proteomes" id="UP001143856"/>
    </source>
</evidence>
<reference evidence="1" key="1">
    <citation type="submission" date="2022-10" db="EMBL/GenBank/DDBJ databases">
        <title>Genome Sequence of Xylaria curta.</title>
        <authorList>
            <person name="Buettner E."/>
        </authorList>
    </citation>
    <scope>NUCLEOTIDE SEQUENCE</scope>
    <source>
        <strain evidence="1">Babe10</strain>
    </source>
</reference>
<evidence type="ECO:0000313" key="1">
    <source>
        <dbReference type="EMBL" id="KAJ2998936.1"/>
    </source>
</evidence>
<name>A0ACC1PSZ8_9PEZI</name>
<keyword evidence="2" id="KW-1185">Reference proteome</keyword>
<proteinExistence type="predicted"/>
<dbReference type="EMBL" id="JAPDGR010000012">
    <property type="protein sequence ID" value="KAJ2998936.1"/>
    <property type="molecule type" value="Genomic_DNA"/>
</dbReference>
<comment type="caution">
    <text evidence="1">The sequence shown here is derived from an EMBL/GenBank/DDBJ whole genome shotgun (WGS) entry which is preliminary data.</text>
</comment>
<protein>
    <submittedName>
        <fullName evidence="1">Uncharacterized protein</fullName>
    </submittedName>
</protein>
<gene>
    <name evidence="1" type="ORF">NUW58_g165</name>
</gene>
<dbReference type="Proteomes" id="UP001143856">
    <property type="component" value="Unassembled WGS sequence"/>
</dbReference>